<accession>A0A329S5L0</accession>
<comment type="subcellular location">
    <subcellularLocation>
        <location evidence="1 5">Secreted</location>
    </subcellularLocation>
</comment>
<proteinExistence type="inferred from homology"/>
<dbReference type="OrthoDB" id="94805at2759"/>
<dbReference type="GO" id="GO:0005576">
    <property type="term" value="C:extracellular region"/>
    <property type="evidence" value="ECO:0007669"/>
    <property type="project" value="UniProtKB-SubCell"/>
</dbReference>
<reference evidence="6" key="2">
    <citation type="submission" date="2018-10" db="EMBL/GenBank/DDBJ databases">
        <title>Effector identification in a new, highly contiguous assembly of the strawberry crown rot pathogen Phytophthora cactorum.</title>
        <authorList>
            <person name="Armitage A.D."/>
            <person name="Nellist C.F."/>
            <person name="Bates H."/>
            <person name="Vickerstaff R.J."/>
            <person name="Harrison R.J."/>
        </authorList>
    </citation>
    <scope>NUCLEOTIDE SEQUENCE</scope>
    <source>
        <strain evidence="6">15-7</strain>
        <strain evidence="7">4032</strain>
        <strain evidence="8">4040</strain>
        <strain evidence="9">P415</strain>
        <strain evidence="10">P421</strain>
    </source>
</reference>
<evidence type="ECO:0000256" key="5">
    <source>
        <dbReference type="RuleBase" id="RU367124"/>
    </source>
</evidence>
<evidence type="ECO:0000313" key="12">
    <source>
        <dbReference type="Proteomes" id="UP000251314"/>
    </source>
</evidence>
<dbReference type="Pfam" id="PF16810">
    <property type="entry name" value="RXLR"/>
    <property type="match status" value="1"/>
</dbReference>
<keyword evidence="12" id="KW-1185">Reference proteome</keyword>
<feature type="signal peptide" evidence="5">
    <location>
        <begin position="1"/>
        <end position="21"/>
    </location>
</feature>
<keyword evidence="4 5" id="KW-0732">Signal</keyword>
<evidence type="ECO:0000313" key="6">
    <source>
        <dbReference type="EMBL" id="KAG2861037.1"/>
    </source>
</evidence>
<comment type="caution">
    <text evidence="11">The sequence shown here is derived from an EMBL/GenBank/DDBJ whole genome shotgun (WGS) entry which is preliminary data.</text>
</comment>
<dbReference type="EMBL" id="RCMG01000166">
    <property type="protein sequence ID" value="KAG2861037.1"/>
    <property type="molecule type" value="Genomic_DNA"/>
</dbReference>
<sequence>MRLSVILLAVSALALLENGSALSASVDVDEGTMVSKMAPAEAELLRVGLSNGDKKRFLRNHDDEERLAGANMFNIKKLEEALNNAGYANTLFQRWKRHGVDEAKVSRKFKNMGISTDTNAQELAQSYRTWLSAHAANIDPKLFDKAMIYGTLEDVTRAKELFGKWKSYGLESDNVFKKFQTMGVRNDNDLYKVYLNYVAWLNTHHPLKETKLTSAQEFLFHPSRIKRAKSDSAFAENLFAKWKDSGLDELPVYNRLRKMGLGKDNAIYDMYRNYVFWLDKHFPLPAIATT</sequence>
<dbReference type="Proteomes" id="UP000735874">
    <property type="component" value="Unassembled WGS sequence"/>
</dbReference>
<dbReference type="VEuPathDB" id="FungiDB:PC110_g12728"/>
<dbReference type="Proteomes" id="UP000251314">
    <property type="component" value="Unassembled WGS sequence"/>
</dbReference>
<evidence type="ECO:0000256" key="2">
    <source>
        <dbReference type="ARBA" id="ARBA00010400"/>
    </source>
</evidence>
<evidence type="ECO:0000313" key="8">
    <source>
        <dbReference type="EMBL" id="KAG2931218.1"/>
    </source>
</evidence>
<protein>
    <recommendedName>
        <fullName evidence="5">RxLR effector protein</fullName>
    </recommendedName>
</protein>
<evidence type="ECO:0000256" key="3">
    <source>
        <dbReference type="ARBA" id="ARBA00022525"/>
    </source>
</evidence>
<dbReference type="EMBL" id="RCMV01000302">
    <property type="protein sequence ID" value="KAG3219635.1"/>
    <property type="molecule type" value="Genomic_DNA"/>
</dbReference>
<dbReference type="EMBL" id="RCML01000241">
    <property type="protein sequence ID" value="KAG2984100.1"/>
    <property type="molecule type" value="Genomic_DNA"/>
</dbReference>
<name>A0A329S5L0_9STRA</name>
<reference evidence="11 12" key="1">
    <citation type="submission" date="2018-01" db="EMBL/GenBank/DDBJ databases">
        <title>Draft genome of the strawberry crown rot pathogen Phytophthora cactorum.</title>
        <authorList>
            <person name="Armitage A.D."/>
            <person name="Lysoe E."/>
            <person name="Nellist C.F."/>
            <person name="Harrison R.J."/>
            <person name="Brurberg M.B."/>
        </authorList>
    </citation>
    <scope>NUCLEOTIDE SEQUENCE [LARGE SCALE GENOMIC DNA]</scope>
    <source>
        <strain evidence="11 12">10300</strain>
    </source>
</reference>
<dbReference type="InterPro" id="IPR031825">
    <property type="entry name" value="RXLR"/>
</dbReference>
<organism evidence="11 12">
    <name type="scientific">Phytophthora cactorum</name>
    <dbReference type="NCBI Taxonomy" id="29920"/>
    <lineage>
        <taxon>Eukaryota</taxon>
        <taxon>Sar</taxon>
        <taxon>Stramenopiles</taxon>
        <taxon>Oomycota</taxon>
        <taxon>Peronosporomycetes</taxon>
        <taxon>Peronosporales</taxon>
        <taxon>Peronosporaceae</taxon>
        <taxon>Phytophthora</taxon>
    </lineage>
</organism>
<evidence type="ECO:0000256" key="1">
    <source>
        <dbReference type="ARBA" id="ARBA00004613"/>
    </source>
</evidence>
<dbReference type="STRING" id="29920.A0A329S5L0"/>
<evidence type="ECO:0000313" key="11">
    <source>
        <dbReference type="EMBL" id="RAW30918.1"/>
    </source>
</evidence>
<dbReference type="Proteomes" id="UP000697107">
    <property type="component" value="Unassembled WGS sequence"/>
</dbReference>
<evidence type="ECO:0000313" key="9">
    <source>
        <dbReference type="EMBL" id="KAG2984100.1"/>
    </source>
</evidence>
<comment type="domain">
    <text evidence="5">The RxLR-dEER motif acts to carry the protein into the host cell cytoplasm through binding to cell surface phosphatidylinositol-3-phosphate.</text>
</comment>
<comment type="similarity">
    <text evidence="2 5">Belongs to the RxLR effector family.</text>
</comment>
<dbReference type="Proteomes" id="UP000736787">
    <property type="component" value="Unassembled WGS sequence"/>
</dbReference>
<comment type="function">
    <text evidence="5">Effector that suppresses plant defense responses during pathogen infection.</text>
</comment>
<keyword evidence="3 5" id="KW-0964">Secreted</keyword>
<dbReference type="AlphaFoldDB" id="A0A329S5L0"/>
<evidence type="ECO:0000256" key="4">
    <source>
        <dbReference type="ARBA" id="ARBA00022729"/>
    </source>
</evidence>
<dbReference type="EMBL" id="RCMI01000403">
    <property type="protein sequence ID" value="KAG2912769.1"/>
    <property type="molecule type" value="Genomic_DNA"/>
</dbReference>
<dbReference type="EMBL" id="MJFZ01000346">
    <property type="protein sequence ID" value="RAW30918.1"/>
    <property type="molecule type" value="Genomic_DNA"/>
</dbReference>
<gene>
    <name evidence="11" type="ORF">PC110_g12728</name>
    <name evidence="6" type="ORF">PC113_g7528</name>
    <name evidence="7" type="ORF">PC115_g12231</name>
    <name evidence="8" type="ORF">PC117_g13539</name>
    <name evidence="9" type="ORF">PC118_g9052</name>
    <name evidence="10" type="ORF">PC129_g9586</name>
</gene>
<dbReference type="Proteomes" id="UP000774804">
    <property type="component" value="Unassembled WGS sequence"/>
</dbReference>
<evidence type="ECO:0000313" key="7">
    <source>
        <dbReference type="EMBL" id="KAG2912769.1"/>
    </source>
</evidence>
<dbReference type="EMBL" id="RCMK01000398">
    <property type="protein sequence ID" value="KAG2931218.1"/>
    <property type="molecule type" value="Genomic_DNA"/>
</dbReference>
<feature type="chain" id="PRO_5040518964" description="RxLR effector protein" evidence="5">
    <location>
        <begin position="22"/>
        <end position="290"/>
    </location>
</feature>
<dbReference type="Proteomes" id="UP000760860">
    <property type="component" value="Unassembled WGS sequence"/>
</dbReference>
<evidence type="ECO:0000313" key="10">
    <source>
        <dbReference type="EMBL" id="KAG3219635.1"/>
    </source>
</evidence>